<evidence type="ECO:0000313" key="5">
    <source>
        <dbReference type="Proteomes" id="UP001314170"/>
    </source>
</evidence>
<protein>
    <recommendedName>
        <fullName evidence="3">NmrA-like domain-containing protein</fullName>
    </recommendedName>
</protein>
<name>A0AAV1RDT7_9ROSI</name>
<keyword evidence="1" id="KW-0521">NADP</keyword>
<reference evidence="4 5" key="1">
    <citation type="submission" date="2024-01" db="EMBL/GenBank/DDBJ databases">
        <authorList>
            <person name="Waweru B."/>
        </authorList>
    </citation>
    <scope>NUCLEOTIDE SEQUENCE [LARGE SCALE GENOMIC DNA]</scope>
</reference>
<dbReference type="Pfam" id="PF05368">
    <property type="entry name" value="NmrA"/>
    <property type="match status" value="1"/>
</dbReference>
<dbReference type="CDD" id="cd08958">
    <property type="entry name" value="FR_SDR_e"/>
    <property type="match status" value="1"/>
</dbReference>
<evidence type="ECO:0000313" key="4">
    <source>
        <dbReference type="EMBL" id="CAK7331090.1"/>
    </source>
</evidence>
<gene>
    <name evidence="4" type="ORF">DCAF_LOCUS8292</name>
</gene>
<evidence type="ECO:0000256" key="2">
    <source>
        <dbReference type="ARBA" id="ARBA00023002"/>
    </source>
</evidence>
<dbReference type="FunFam" id="3.40.50.720:FF:001290">
    <property type="entry name" value="Os02g0811600 protein"/>
    <property type="match status" value="1"/>
</dbReference>
<dbReference type="InterPro" id="IPR008030">
    <property type="entry name" value="NmrA-like"/>
</dbReference>
<dbReference type="SUPFAM" id="SSF51735">
    <property type="entry name" value="NAD(P)-binding Rossmann-fold domains"/>
    <property type="match status" value="1"/>
</dbReference>
<dbReference type="InterPro" id="IPR036291">
    <property type="entry name" value="NAD(P)-bd_dom_sf"/>
</dbReference>
<comment type="caution">
    <text evidence="4">The sequence shown here is derived from an EMBL/GenBank/DDBJ whole genome shotgun (WGS) entry which is preliminary data.</text>
</comment>
<dbReference type="PANTHER" id="PTHR10366">
    <property type="entry name" value="NAD DEPENDENT EPIMERASE/DEHYDRATASE"/>
    <property type="match status" value="1"/>
</dbReference>
<dbReference type="Gene3D" id="3.40.50.720">
    <property type="entry name" value="NAD(P)-binding Rossmann-like Domain"/>
    <property type="match status" value="3"/>
</dbReference>
<dbReference type="AlphaFoldDB" id="A0AAV1RDT7"/>
<dbReference type="Proteomes" id="UP001314170">
    <property type="component" value="Unassembled WGS sequence"/>
</dbReference>
<proteinExistence type="predicted"/>
<dbReference type="PANTHER" id="PTHR10366:SF852">
    <property type="entry name" value="CINNAMOYL-COA REDUCTASE CAD2"/>
    <property type="match status" value="1"/>
</dbReference>
<dbReference type="GO" id="GO:0009807">
    <property type="term" value="P:lignan biosynthetic process"/>
    <property type="evidence" value="ECO:0007669"/>
    <property type="project" value="UniProtKB-ARBA"/>
</dbReference>
<evidence type="ECO:0000259" key="3">
    <source>
        <dbReference type="Pfam" id="PF05368"/>
    </source>
</evidence>
<sequence length="447" mass="49614">MSSGAGKIVCVTGASGYIASWLVKLLLSRGYTVKASVRDPNDPRKTEHLRALGGAQERLQLFKANLLEEGSFDSIVEGCEGVFHTASPFYHDVKDPQEESQMVPQYSMYHLSPLEGMIQALHCIAIVICNRSVVFGCDLKLTWKGEKRYGNLLLSVEADAELLDPAVKGTLNVLGSCAKHSSIKRVVLTSSVAAVAYNRKPRTPDVVVDETWFSDPDLCRESKKVKRLAEYQIIMCRNTEKIVMERCKDRIVFTVLTLDMETLFEDEVNLNGIMNLSFIASASNLELFYCTLAEDAAWKFAKEKGMDMVAINPAMVIGPLLQPTLNTSAATILSLMKGAQTFPNASFGWVNVKDVANAHIQAFELSSASGRYCLVERVAHYSEIVKILHELYPDVQLPEKCADDKPYVPIFQVSKEKTKSLGIEFISLEESVKETVESLKEKGFVSF</sequence>
<dbReference type="EMBL" id="CAWUPB010000913">
    <property type="protein sequence ID" value="CAK7331090.1"/>
    <property type="molecule type" value="Genomic_DNA"/>
</dbReference>
<dbReference type="GO" id="GO:0016616">
    <property type="term" value="F:oxidoreductase activity, acting on the CH-OH group of donors, NAD or NADP as acceptor"/>
    <property type="evidence" value="ECO:0007669"/>
    <property type="project" value="TreeGrafter"/>
</dbReference>
<evidence type="ECO:0000256" key="1">
    <source>
        <dbReference type="ARBA" id="ARBA00022857"/>
    </source>
</evidence>
<organism evidence="4 5">
    <name type="scientific">Dovyalis caffra</name>
    <dbReference type="NCBI Taxonomy" id="77055"/>
    <lineage>
        <taxon>Eukaryota</taxon>
        <taxon>Viridiplantae</taxon>
        <taxon>Streptophyta</taxon>
        <taxon>Embryophyta</taxon>
        <taxon>Tracheophyta</taxon>
        <taxon>Spermatophyta</taxon>
        <taxon>Magnoliopsida</taxon>
        <taxon>eudicotyledons</taxon>
        <taxon>Gunneridae</taxon>
        <taxon>Pentapetalae</taxon>
        <taxon>rosids</taxon>
        <taxon>fabids</taxon>
        <taxon>Malpighiales</taxon>
        <taxon>Salicaceae</taxon>
        <taxon>Flacourtieae</taxon>
        <taxon>Dovyalis</taxon>
    </lineage>
</organism>
<keyword evidence="2" id="KW-0560">Oxidoreductase</keyword>
<dbReference type="InterPro" id="IPR050425">
    <property type="entry name" value="NAD(P)_dehydrat-like"/>
</dbReference>
<feature type="domain" description="NmrA-like" evidence="3">
    <location>
        <begin position="7"/>
        <end position="89"/>
    </location>
</feature>
<keyword evidence="5" id="KW-1185">Reference proteome</keyword>
<accession>A0AAV1RDT7</accession>